<protein>
    <submittedName>
        <fullName evidence="1">31045_t:CDS:1</fullName>
    </submittedName>
</protein>
<dbReference type="Proteomes" id="UP000789920">
    <property type="component" value="Unassembled WGS sequence"/>
</dbReference>
<keyword evidence="2" id="KW-1185">Reference proteome</keyword>
<sequence length="151" mass="16774">AKSSATASQRINGIGKQKLASYLMLTEIRSEEAINCFTQRCENEINYVYSPTLDTEGSPPCEKLQSKDYNCNPGMVVSQIVAAAPRTKLKGIDPARSKNHICARPVRSCRTFEEPTVEISGHPYSSIKELSEWAKQLAKNVVSLFYKAKSE</sequence>
<proteinExistence type="predicted"/>
<evidence type="ECO:0000313" key="2">
    <source>
        <dbReference type="Proteomes" id="UP000789920"/>
    </source>
</evidence>
<reference evidence="1" key="1">
    <citation type="submission" date="2021-06" db="EMBL/GenBank/DDBJ databases">
        <authorList>
            <person name="Kallberg Y."/>
            <person name="Tangrot J."/>
            <person name="Rosling A."/>
        </authorList>
    </citation>
    <scope>NUCLEOTIDE SEQUENCE</scope>
    <source>
        <strain evidence="1">MA461A</strain>
    </source>
</reference>
<feature type="non-terminal residue" evidence="1">
    <location>
        <position position="1"/>
    </location>
</feature>
<organism evidence="1 2">
    <name type="scientific">Racocetra persica</name>
    <dbReference type="NCBI Taxonomy" id="160502"/>
    <lineage>
        <taxon>Eukaryota</taxon>
        <taxon>Fungi</taxon>
        <taxon>Fungi incertae sedis</taxon>
        <taxon>Mucoromycota</taxon>
        <taxon>Glomeromycotina</taxon>
        <taxon>Glomeromycetes</taxon>
        <taxon>Diversisporales</taxon>
        <taxon>Gigasporaceae</taxon>
        <taxon>Racocetra</taxon>
    </lineage>
</organism>
<dbReference type="EMBL" id="CAJVQC010072815">
    <property type="protein sequence ID" value="CAG8811775.1"/>
    <property type="molecule type" value="Genomic_DNA"/>
</dbReference>
<accession>A0ACA9RVL3</accession>
<feature type="non-terminal residue" evidence="1">
    <location>
        <position position="151"/>
    </location>
</feature>
<comment type="caution">
    <text evidence="1">The sequence shown here is derived from an EMBL/GenBank/DDBJ whole genome shotgun (WGS) entry which is preliminary data.</text>
</comment>
<gene>
    <name evidence="1" type="ORF">RPERSI_LOCUS23386</name>
</gene>
<name>A0ACA9RVL3_9GLOM</name>
<evidence type="ECO:0000313" key="1">
    <source>
        <dbReference type="EMBL" id="CAG8811775.1"/>
    </source>
</evidence>